<keyword evidence="1" id="KW-0614">Plasmid</keyword>
<protein>
    <submittedName>
        <fullName evidence="1">Uncharacterized protein</fullName>
    </submittedName>
</protein>
<gene>
    <name evidence="1" type="ORF">MMAD_56040</name>
</gene>
<reference evidence="1 2" key="1">
    <citation type="journal article" date="2019" name="Emerg. Microbes Infect.">
        <title>Comprehensive subspecies identification of 175 nontuberculous mycobacteria species based on 7547 genomic profiles.</title>
        <authorList>
            <person name="Matsumoto Y."/>
            <person name="Kinjo T."/>
            <person name="Motooka D."/>
            <person name="Nabeya D."/>
            <person name="Jung N."/>
            <person name="Uechi K."/>
            <person name="Horii T."/>
            <person name="Iida T."/>
            <person name="Fujita J."/>
            <person name="Nakamura S."/>
        </authorList>
    </citation>
    <scope>NUCLEOTIDE SEQUENCE [LARGE SCALE GENOMIC DNA]</scope>
    <source>
        <strain evidence="1 2">JCM 13574</strain>
        <plasmid evidence="2">pjcm13574 dna</plasmid>
    </source>
</reference>
<organism evidence="1 2">
    <name type="scientific">Mycolicibacterium madagascariense</name>
    <dbReference type="NCBI Taxonomy" id="212765"/>
    <lineage>
        <taxon>Bacteria</taxon>
        <taxon>Bacillati</taxon>
        <taxon>Actinomycetota</taxon>
        <taxon>Actinomycetes</taxon>
        <taxon>Mycobacteriales</taxon>
        <taxon>Mycobacteriaceae</taxon>
        <taxon>Mycolicibacterium</taxon>
    </lineage>
</organism>
<name>A0A7I7XQ07_9MYCO</name>
<dbReference type="Proteomes" id="UP000466517">
    <property type="component" value="Plasmid pJCM13574"/>
</dbReference>
<evidence type="ECO:0000313" key="2">
    <source>
        <dbReference type="Proteomes" id="UP000466517"/>
    </source>
</evidence>
<dbReference type="KEGG" id="mmag:MMAD_56040"/>
<dbReference type="AlphaFoldDB" id="A0A7I7XQ07"/>
<accession>A0A7I7XQ07</accession>
<proteinExistence type="predicted"/>
<sequence length="177" mass="19157">MPYYLTSVAELPHPHAMGERPHPDGTRSNCPLALEAAIRTLGHHPGRDGYRALSAREDIAVRRRSCDVHSGDWTIALPAITAFLEPFPVSADTATIASAARSHPSFASLAPADRRLALALLSYSDSLRVYVNGQGERETIGQHRICWARTAGIAAVPVWFDATTVAPPRDATLLQRG</sequence>
<keyword evidence="2" id="KW-1185">Reference proteome</keyword>
<evidence type="ECO:0000313" key="1">
    <source>
        <dbReference type="EMBL" id="BBZ31309.1"/>
    </source>
</evidence>
<dbReference type="EMBL" id="AP022611">
    <property type="protein sequence ID" value="BBZ31309.1"/>
    <property type="molecule type" value="Genomic_DNA"/>
</dbReference>
<dbReference type="RefSeq" id="WP_163744843.1">
    <property type="nucleotide sequence ID" value="NZ_AP022611.1"/>
</dbReference>
<geneLocation type="plasmid" evidence="2">
    <name>pjcm13574 dna</name>
</geneLocation>